<reference evidence="7" key="2">
    <citation type="submission" date="2020-09" db="EMBL/GenBank/DDBJ databases">
        <authorList>
            <person name="Sun Q."/>
            <person name="Zhou Y."/>
        </authorList>
    </citation>
    <scope>NUCLEOTIDE SEQUENCE</scope>
    <source>
        <strain evidence="7">CGMCC 1.15794</strain>
    </source>
</reference>
<evidence type="ECO:0000256" key="3">
    <source>
        <dbReference type="ARBA" id="ARBA00023027"/>
    </source>
</evidence>
<dbReference type="Pfam" id="PF01370">
    <property type="entry name" value="Epimerase"/>
    <property type="match status" value="1"/>
</dbReference>
<dbReference type="PANTHER" id="PTHR43078">
    <property type="entry name" value="UDP-GLUCURONIC ACID DECARBOXYLASE-RELATED"/>
    <property type="match status" value="1"/>
</dbReference>
<dbReference type="InterPro" id="IPR036291">
    <property type="entry name" value="NAD(P)-bd_dom_sf"/>
</dbReference>
<accession>A0A917IH61</accession>
<comment type="cofactor">
    <cofactor evidence="1">
        <name>NAD(+)</name>
        <dbReference type="ChEBI" id="CHEBI:57540"/>
    </cofactor>
</comment>
<dbReference type="Proteomes" id="UP000657592">
    <property type="component" value="Unassembled WGS sequence"/>
</dbReference>
<dbReference type="GO" id="GO:0048040">
    <property type="term" value="F:UDP-glucuronate decarboxylase activity"/>
    <property type="evidence" value="ECO:0007669"/>
    <property type="project" value="TreeGrafter"/>
</dbReference>
<dbReference type="GO" id="GO:0042732">
    <property type="term" value="P:D-xylose metabolic process"/>
    <property type="evidence" value="ECO:0007669"/>
    <property type="project" value="InterPro"/>
</dbReference>
<evidence type="ECO:0000256" key="2">
    <source>
        <dbReference type="ARBA" id="ARBA00022793"/>
    </source>
</evidence>
<feature type="domain" description="NAD-dependent epimerase/dehydratase" evidence="6">
    <location>
        <begin position="19"/>
        <end position="255"/>
    </location>
</feature>
<evidence type="ECO:0000313" key="8">
    <source>
        <dbReference type="Proteomes" id="UP000657592"/>
    </source>
</evidence>
<protein>
    <submittedName>
        <fullName evidence="7">Epimerase</fullName>
    </submittedName>
</protein>
<dbReference type="SUPFAM" id="SSF51735">
    <property type="entry name" value="NAD(P)-binding Rossmann-fold domains"/>
    <property type="match status" value="1"/>
</dbReference>
<evidence type="ECO:0000256" key="1">
    <source>
        <dbReference type="ARBA" id="ARBA00001911"/>
    </source>
</evidence>
<proteinExistence type="predicted"/>
<sequence>MRDDASGGRGMTSLAGVRVVVTGGAGFIGGHLVDELVARRHVAHVTVVDSLVSGRRSNIARWTGDPRVRLVRADIRSGAAVRPLAGADVVFHLAGLGAAHGRRDPIGNHDVNATATLMLLERARAARVGRFVHVSSSAVIGTPRRVPIGEKHPTLPDTVHGAAKLAGEAYARAAHRTHGLEVVVVRPFDTYGPRCRLDGDDPLPRAVIRNLCGLPSRISGDGRQTRDLMHVSDAVRALATIAECDEAVGRTINIGSGEEITVTALAEVVARAVGRPDLEPVRLAGCASGTRRSRVDVRLLRKLTGFTPALTLEDGLLDLVRWVRGQATAPEQLLARAGDRAEEIPDDLTGRPCPPHALSACPGEGGA</sequence>
<dbReference type="InterPro" id="IPR044516">
    <property type="entry name" value="UXS-like"/>
</dbReference>
<dbReference type="RefSeq" id="WP_229663275.1">
    <property type="nucleotide sequence ID" value="NZ_BMJY01000016.1"/>
</dbReference>
<reference evidence="7" key="1">
    <citation type="journal article" date="2014" name="Int. J. Syst. Evol. Microbiol.">
        <title>Complete genome sequence of Corynebacterium casei LMG S-19264T (=DSM 44701T), isolated from a smear-ripened cheese.</title>
        <authorList>
            <consortium name="US DOE Joint Genome Institute (JGI-PGF)"/>
            <person name="Walter F."/>
            <person name="Albersmeier A."/>
            <person name="Kalinowski J."/>
            <person name="Ruckert C."/>
        </authorList>
    </citation>
    <scope>NUCLEOTIDE SEQUENCE</scope>
    <source>
        <strain evidence="7">CGMCC 1.15794</strain>
    </source>
</reference>
<keyword evidence="8" id="KW-1185">Reference proteome</keyword>
<keyword evidence="4" id="KW-0456">Lyase</keyword>
<evidence type="ECO:0000256" key="5">
    <source>
        <dbReference type="SAM" id="MobiDB-lite"/>
    </source>
</evidence>
<dbReference type="Gene3D" id="3.40.50.720">
    <property type="entry name" value="NAD(P)-binding Rossmann-like Domain"/>
    <property type="match status" value="1"/>
</dbReference>
<dbReference type="EMBL" id="BMJY01000016">
    <property type="protein sequence ID" value="GGH49010.1"/>
    <property type="molecule type" value="Genomic_DNA"/>
</dbReference>
<dbReference type="AlphaFoldDB" id="A0A917IH61"/>
<name>A0A917IH61_9MICO</name>
<comment type="caution">
    <text evidence="7">The sequence shown here is derived from an EMBL/GenBank/DDBJ whole genome shotgun (WGS) entry which is preliminary data.</text>
</comment>
<feature type="region of interest" description="Disordered" evidence="5">
    <location>
        <begin position="344"/>
        <end position="367"/>
    </location>
</feature>
<evidence type="ECO:0000256" key="4">
    <source>
        <dbReference type="ARBA" id="ARBA00023239"/>
    </source>
</evidence>
<evidence type="ECO:0000259" key="6">
    <source>
        <dbReference type="Pfam" id="PF01370"/>
    </source>
</evidence>
<dbReference type="InterPro" id="IPR001509">
    <property type="entry name" value="Epimerase_deHydtase"/>
</dbReference>
<gene>
    <name evidence="7" type="ORF">GCM10010921_26900</name>
</gene>
<evidence type="ECO:0000313" key="7">
    <source>
        <dbReference type="EMBL" id="GGH49010.1"/>
    </source>
</evidence>
<dbReference type="GO" id="GO:0005737">
    <property type="term" value="C:cytoplasm"/>
    <property type="evidence" value="ECO:0007669"/>
    <property type="project" value="TreeGrafter"/>
</dbReference>
<dbReference type="PANTHER" id="PTHR43078:SF6">
    <property type="entry name" value="UDP-GLUCURONIC ACID DECARBOXYLASE 1"/>
    <property type="match status" value="1"/>
</dbReference>
<keyword evidence="3" id="KW-0520">NAD</keyword>
<keyword evidence="2" id="KW-0210">Decarboxylase</keyword>
<organism evidence="7 8">
    <name type="scientific">Microbacterium album</name>
    <dbReference type="NCBI Taxonomy" id="2053191"/>
    <lineage>
        <taxon>Bacteria</taxon>
        <taxon>Bacillati</taxon>
        <taxon>Actinomycetota</taxon>
        <taxon>Actinomycetes</taxon>
        <taxon>Micrococcales</taxon>
        <taxon>Microbacteriaceae</taxon>
        <taxon>Microbacterium</taxon>
    </lineage>
</organism>
<dbReference type="GO" id="GO:0070403">
    <property type="term" value="F:NAD+ binding"/>
    <property type="evidence" value="ECO:0007669"/>
    <property type="project" value="InterPro"/>
</dbReference>
<dbReference type="Gene3D" id="3.90.25.10">
    <property type="entry name" value="UDP-galactose 4-epimerase, domain 1"/>
    <property type="match status" value="1"/>
</dbReference>